<proteinExistence type="predicted"/>
<name>A0A6M0SH13_9CYAN</name>
<organism evidence="1 2">
    <name type="scientific">Adonisia turfae CCMR0082</name>
    <dbReference type="NCBI Taxonomy" id="2304604"/>
    <lineage>
        <taxon>Bacteria</taxon>
        <taxon>Bacillati</taxon>
        <taxon>Cyanobacteriota</taxon>
        <taxon>Adonisia</taxon>
        <taxon>Adonisia turfae</taxon>
    </lineage>
</organism>
<sequence>MKTIFYQCESDAARQAAETAGLLYLGRQRLNVMHIDDGPLSTAKAMEVLGAIRDESDYFRGWVQVSLEKKG</sequence>
<evidence type="ECO:0000313" key="1">
    <source>
        <dbReference type="EMBL" id="NEZ67785.1"/>
    </source>
</evidence>
<reference evidence="1 2" key="1">
    <citation type="journal article" date="2020" name="Microb. Ecol.">
        <title>Ecogenomics of the Marine Benthic Filamentous Cyanobacterium Adonisia.</title>
        <authorList>
            <person name="Walter J.M."/>
            <person name="Coutinho F.H."/>
            <person name="Leomil L."/>
            <person name="Hargreaves P.I."/>
            <person name="Campeao M.E."/>
            <person name="Vieira V.V."/>
            <person name="Silva B.S."/>
            <person name="Fistarol G.O."/>
            <person name="Salomon P.S."/>
            <person name="Sawabe T."/>
            <person name="Mino S."/>
            <person name="Hosokawa M."/>
            <person name="Miyashita H."/>
            <person name="Maruyama F."/>
            <person name="van Verk M.C."/>
            <person name="Dutilh B.E."/>
            <person name="Thompson C.C."/>
            <person name="Thompson F.L."/>
        </authorList>
    </citation>
    <scope>NUCLEOTIDE SEQUENCE [LARGE SCALE GENOMIC DNA]</scope>
    <source>
        <strain evidence="1 2">CCMR0082</strain>
    </source>
</reference>
<comment type="caution">
    <text evidence="1">The sequence shown here is derived from an EMBL/GenBank/DDBJ whole genome shotgun (WGS) entry which is preliminary data.</text>
</comment>
<gene>
    <name evidence="1" type="ORF">D0962_34370</name>
</gene>
<protein>
    <submittedName>
        <fullName evidence="1">Uncharacterized protein</fullName>
    </submittedName>
</protein>
<dbReference type="Proteomes" id="UP000473574">
    <property type="component" value="Unassembled WGS sequence"/>
</dbReference>
<dbReference type="EMBL" id="QZCE01000002">
    <property type="protein sequence ID" value="NEZ67785.1"/>
    <property type="molecule type" value="Genomic_DNA"/>
</dbReference>
<evidence type="ECO:0000313" key="2">
    <source>
        <dbReference type="Proteomes" id="UP000473574"/>
    </source>
</evidence>
<dbReference type="AlphaFoldDB" id="A0A6M0SH13"/>
<accession>A0A6M0SH13</accession>
<dbReference type="RefSeq" id="WP_163671072.1">
    <property type="nucleotide sequence ID" value="NZ_QZCE01000002.1"/>
</dbReference>